<name>A0ABS6EAH9_9FIRM</name>
<reference evidence="5 6" key="1">
    <citation type="submission" date="2021-06" db="EMBL/GenBank/DDBJ databases">
        <authorList>
            <person name="Sun Q."/>
            <person name="Li D."/>
        </authorList>
    </citation>
    <scope>NUCLEOTIDE SEQUENCE [LARGE SCALE GENOMIC DNA]</scope>
    <source>
        <strain evidence="5 6">MSJ-40</strain>
    </source>
</reference>
<evidence type="ECO:0000256" key="1">
    <source>
        <dbReference type="ARBA" id="ARBA00023015"/>
    </source>
</evidence>
<organism evidence="5 6">
    <name type="scientific">Tissierella simiarum</name>
    <dbReference type="NCBI Taxonomy" id="2841534"/>
    <lineage>
        <taxon>Bacteria</taxon>
        <taxon>Bacillati</taxon>
        <taxon>Bacillota</taxon>
        <taxon>Tissierellia</taxon>
        <taxon>Tissierellales</taxon>
        <taxon>Tissierellaceae</taxon>
        <taxon>Tissierella</taxon>
    </lineage>
</organism>
<protein>
    <submittedName>
        <fullName evidence="5">GntR family transcriptional regulator</fullName>
    </submittedName>
</protein>
<dbReference type="SMART" id="SM00345">
    <property type="entry name" value="HTH_GNTR"/>
    <property type="match status" value="1"/>
</dbReference>
<accession>A0ABS6EAH9</accession>
<feature type="domain" description="HTH gntR-type" evidence="4">
    <location>
        <begin position="11"/>
        <end position="79"/>
    </location>
</feature>
<keyword evidence="1" id="KW-0805">Transcription regulation</keyword>
<gene>
    <name evidence="5" type="ORF">KQI42_18145</name>
</gene>
<keyword evidence="2" id="KW-0238">DNA-binding</keyword>
<dbReference type="PANTHER" id="PTHR38445">
    <property type="entry name" value="HTH-TYPE TRANSCRIPTIONAL REPRESSOR YTRA"/>
    <property type="match status" value="1"/>
</dbReference>
<evidence type="ECO:0000313" key="6">
    <source>
        <dbReference type="Proteomes" id="UP000749471"/>
    </source>
</evidence>
<dbReference type="PANTHER" id="PTHR38445:SF7">
    <property type="entry name" value="GNTR-FAMILY TRANSCRIPTIONAL REGULATOR"/>
    <property type="match status" value="1"/>
</dbReference>
<comment type="caution">
    <text evidence="5">The sequence shown here is derived from an EMBL/GenBank/DDBJ whole genome shotgun (WGS) entry which is preliminary data.</text>
</comment>
<dbReference type="Proteomes" id="UP000749471">
    <property type="component" value="Unassembled WGS sequence"/>
</dbReference>
<evidence type="ECO:0000313" key="5">
    <source>
        <dbReference type="EMBL" id="MBU5439934.1"/>
    </source>
</evidence>
<evidence type="ECO:0000256" key="2">
    <source>
        <dbReference type="ARBA" id="ARBA00023125"/>
    </source>
</evidence>
<dbReference type="CDD" id="cd07377">
    <property type="entry name" value="WHTH_GntR"/>
    <property type="match status" value="1"/>
</dbReference>
<keyword evidence="6" id="KW-1185">Reference proteome</keyword>
<dbReference type="Pfam" id="PF00392">
    <property type="entry name" value="GntR"/>
    <property type="match status" value="1"/>
</dbReference>
<sequence length="124" mass="14253">MRIIVSNSSNEPIYEQISNQIKGMIIKGELQEGEMLPSIRGLAKDLQISVITTKRAYEELEKEGFIETMQGKGSFVAMQNKELIKEKKLKIIEEKLLEIVEESKTMGLSYKEINQMLKILFEEV</sequence>
<evidence type="ECO:0000259" key="4">
    <source>
        <dbReference type="PROSITE" id="PS50949"/>
    </source>
</evidence>
<keyword evidence="3" id="KW-0804">Transcription</keyword>
<dbReference type="PROSITE" id="PS50949">
    <property type="entry name" value="HTH_GNTR"/>
    <property type="match status" value="1"/>
</dbReference>
<proteinExistence type="predicted"/>
<dbReference type="EMBL" id="JAHLPM010000021">
    <property type="protein sequence ID" value="MBU5439934.1"/>
    <property type="molecule type" value="Genomic_DNA"/>
</dbReference>
<evidence type="ECO:0000256" key="3">
    <source>
        <dbReference type="ARBA" id="ARBA00023163"/>
    </source>
</evidence>
<dbReference type="RefSeq" id="WP_216521822.1">
    <property type="nucleotide sequence ID" value="NZ_JAHLPM010000021.1"/>
</dbReference>
<dbReference type="InterPro" id="IPR000524">
    <property type="entry name" value="Tscrpt_reg_HTH_GntR"/>
</dbReference>